<dbReference type="HOGENOM" id="CLU_3199316_0_0_6"/>
<dbReference type="AlphaFoldDB" id="A0A0H3CUP7"/>
<evidence type="ECO:0000313" key="1">
    <source>
        <dbReference type="EMBL" id="ADF64943.1"/>
    </source>
</evidence>
<dbReference type="KEGG" id="enc:ECL_A258"/>
<gene>
    <name evidence="1" type="ordered locus">ECL_A258</name>
</gene>
<protein>
    <submittedName>
        <fullName evidence="1">Uncharacterized protein</fullName>
    </submittedName>
</protein>
<name>A0A0H3CUP7_ENTCC</name>
<dbReference type="Proteomes" id="UP000002363">
    <property type="component" value="Plasmid pECL_A"/>
</dbReference>
<sequence length="45" mass="5423">MSWLENREFWLNPGSEKVIEQENEISDLKDRSNVKSLTLYYKTKC</sequence>
<accession>A0A0H3CUP7</accession>
<geneLocation type="plasmid" evidence="1 2">
    <name>pECL_A</name>
</geneLocation>
<dbReference type="EnsemblBacteria" id="ADF64943">
    <property type="protein sequence ID" value="ADF64943"/>
    <property type="gene ID" value="ECL_A258"/>
</dbReference>
<keyword evidence="1" id="KW-0614">Plasmid</keyword>
<evidence type="ECO:0000313" key="2">
    <source>
        <dbReference type="Proteomes" id="UP000002363"/>
    </source>
</evidence>
<organism evidence="1 2">
    <name type="scientific">Enterobacter cloacae subsp. cloacae (strain ATCC 13047 / DSM 30054 / NBRC 13535 / NCTC 10005 / WDCM 00083 / NCDC 279-56)</name>
    <dbReference type="NCBI Taxonomy" id="716541"/>
    <lineage>
        <taxon>Bacteria</taxon>
        <taxon>Pseudomonadati</taxon>
        <taxon>Pseudomonadota</taxon>
        <taxon>Gammaproteobacteria</taxon>
        <taxon>Enterobacterales</taxon>
        <taxon>Enterobacteriaceae</taxon>
        <taxon>Enterobacter</taxon>
        <taxon>Enterobacter cloacae complex</taxon>
    </lineage>
</organism>
<proteinExistence type="predicted"/>
<keyword evidence="2" id="KW-1185">Reference proteome</keyword>
<reference evidence="1 2" key="1">
    <citation type="journal article" date="2010" name="J. Bacteriol.">
        <title>Complete genome sequence of Enterobacter cloacae subsp. cloacae type strain ATCC 13047.</title>
        <authorList>
            <person name="Ren Y."/>
            <person name="Ren Y."/>
            <person name="Zhou Z."/>
            <person name="Guo X."/>
            <person name="Li Y."/>
            <person name="Feng L."/>
            <person name="Wang L."/>
        </authorList>
    </citation>
    <scope>NUCLEOTIDE SEQUENCE [LARGE SCALE GENOMIC DNA]</scope>
    <source>
        <strain evidence="2">ATCC 13047 / DSM 30054 / NBRC 13535 / NCTC 10005 / WDCM 00083 / NCDC 279-56</strain>
        <plasmid evidence="1">pECL_A</plasmid>
    </source>
</reference>
<dbReference type="EMBL" id="CP001919">
    <property type="protein sequence ID" value="ADF64943.1"/>
    <property type="molecule type" value="Genomic_DNA"/>
</dbReference>